<evidence type="ECO:0000256" key="2">
    <source>
        <dbReference type="ARBA" id="ARBA00022475"/>
    </source>
</evidence>
<dbReference type="Pfam" id="PF00005">
    <property type="entry name" value="ABC_tran"/>
    <property type="match status" value="1"/>
</dbReference>
<name>K9WH46_9CYAN</name>
<keyword evidence="6" id="KW-0472">Membrane</keyword>
<feature type="domain" description="ABC transporter" evidence="8">
    <location>
        <begin position="4"/>
        <end position="235"/>
    </location>
</feature>
<evidence type="ECO:0000256" key="1">
    <source>
        <dbReference type="ARBA" id="ARBA00022448"/>
    </source>
</evidence>
<dbReference type="STRING" id="1173027.Mic7113_3385"/>
<dbReference type="PANTHER" id="PTHR43875">
    <property type="entry name" value="MALTODEXTRIN IMPORT ATP-BINDING PROTEIN MSMX"/>
    <property type="match status" value="1"/>
</dbReference>
<dbReference type="PROSITE" id="PS00211">
    <property type="entry name" value="ABC_TRANSPORTER_1"/>
    <property type="match status" value="1"/>
</dbReference>
<dbReference type="InterPro" id="IPR047641">
    <property type="entry name" value="ABC_transpr_MalK/UgpC-like"/>
</dbReference>
<organism evidence="9 10">
    <name type="scientific">Allocoleopsis franciscana PCC 7113</name>
    <dbReference type="NCBI Taxonomy" id="1173027"/>
    <lineage>
        <taxon>Bacteria</taxon>
        <taxon>Bacillati</taxon>
        <taxon>Cyanobacteriota</taxon>
        <taxon>Cyanophyceae</taxon>
        <taxon>Coleofasciculales</taxon>
        <taxon>Coleofasciculaceae</taxon>
        <taxon>Allocoleopsis</taxon>
        <taxon>Allocoleopsis franciscana</taxon>
    </lineage>
</organism>
<keyword evidence="2" id="KW-1003">Cell membrane</keyword>
<dbReference type="InterPro" id="IPR003593">
    <property type="entry name" value="AAA+_ATPase"/>
</dbReference>
<dbReference type="Gene3D" id="3.40.50.300">
    <property type="entry name" value="P-loop containing nucleotide triphosphate hydrolases"/>
    <property type="match status" value="1"/>
</dbReference>
<evidence type="ECO:0000313" key="10">
    <source>
        <dbReference type="Proteomes" id="UP000010471"/>
    </source>
</evidence>
<dbReference type="Proteomes" id="UP000010471">
    <property type="component" value="Chromosome"/>
</dbReference>
<keyword evidence="5" id="KW-1278">Translocase</keyword>
<dbReference type="InterPro" id="IPR003439">
    <property type="entry name" value="ABC_transporter-like_ATP-bd"/>
</dbReference>
<dbReference type="InterPro" id="IPR015855">
    <property type="entry name" value="ABC_transpr_MalK-like"/>
</dbReference>
<dbReference type="KEGG" id="mic:Mic7113_3385"/>
<dbReference type="OrthoDB" id="508245at2"/>
<reference evidence="9 10" key="1">
    <citation type="submission" date="2012-06" db="EMBL/GenBank/DDBJ databases">
        <title>Finished chromosome of genome of Microcoleus sp. PCC 7113.</title>
        <authorList>
            <consortium name="US DOE Joint Genome Institute"/>
            <person name="Gugger M."/>
            <person name="Coursin T."/>
            <person name="Rippka R."/>
            <person name="Tandeau De Marsac N."/>
            <person name="Huntemann M."/>
            <person name="Wei C.-L."/>
            <person name="Han J."/>
            <person name="Detter J.C."/>
            <person name="Han C."/>
            <person name="Tapia R."/>
            <person name="Chen A."/>
            <person name="Kyrpides N."/>
            <person name="Mavromatis K."/>
            <person name="Markowitz V."/>
            <person name="Szeto E."/>
            <person name="Ivanova N."/>
            <person name="Pagani I."/>
            <person name="Pati A."/>
            <person name="Goodwin L."/>
            <person name="Nordberg H.P."/>
            <person name="Cantor M.N."/>
            <person name="Hua S.X."/>
            <person name="Woyke T."/>
            <person name="Kerfeld C.A."/>
        </authorList>
    </citation>
    <scope>NUCLEOTIDE SEQUENCE [LARGE SCALE GENOMIC DNA]</scope>
    <source>
        <strain evidence="9 10">PCC 7113</strain>
    </source>
</reference>
<dbReference type="Gene3D" id="2.40.50.140">
    <property type="entry name" value="Nucleic acid-binding proteins"/>
    <property type="match status" value="1"/>
</dbReference>
<proteinExistence type="predicted"/>
<accession>K9WH46</accession>
<dbReference type="SUPFAM" id="SSF52540">
    <property type="entry name" value="P-loop containing nucleoside triphosphate hydrolases"/>
    <property type="match status" value="1"/>
</dbReference>
<dbReference type="GO" id="GO:0140359">
    <property type="term" value="F:ABC-type transporter activity"/>
    <property type="evidence" value="ECO:0007669"/>
    <property type="project" value="InterPro"/>
</dbReference>
<dbReference type="GO" id="GO:0008643">
    <property type="term" value="P:carbohydrate transport"/>
    <property type="evidence" value="ECO:0007669"/>
    <property type="project" value="InterPro"/>
</dbReference>
<dbReference type="SMART" id="SM00382">
    <property type="entry name" value="AAA"/>
    <property type="match status" value="1"/>
</dbReference>
<feature type="region of interest" description="Disordered" evidence="7">
    <location>
        <begin position="356"/>
        <end position="382"/>
    </location>
</feature>
<evidence type="ECO:0000259" key="8">
    <source>
        <dbReference type="PROSITE" id="PS50893"/>
    </source>
</evidence>
<dbReference type="Gene3D" id="2.40.50.100">
    <property type="match status" value="1"/>
</dbReference>
<dbReference type="Pfam" id="PF08402">
    <property type="entry name" value="TOBE_2"/>
    <property type="match status" value="1"/>
</dbReference>
<evidence type="ECO:0000256" key="3">
    <source>
        <dbReference type="ARBA" id="ARBA00022741"/>
    </source>
</evidence>
<dbReference type="RefSeq" id="WP_015183259.1">
    <property type="nucleotide sequence ID" value="NC_019738.1"/>
</dbReference>
<dbReference type="PATRIC" id="fig|1173027.3.peg.3728"/>
<dbReference type="InterPro" id="IPR013611">
    <property type="entry name" value="Transp-assoc_OB_typ2"/>
</dbReference>
<dbReference type="AlphaFoldDB" id="K9WH46"/>
<evidence type="ECO:0000256" key="4">
    <source>
        <dbReference type="ARBA" id="ARBA00022840"/>
    </source>
</evidence>
<dbReference type="FunFam" id="3.40.50.300:FF:000042">
    <property type="entry name" value="Maltose/maltodextrin ABC transporter, ATP-binding protein"/>
    <property type="match status" value="1"/>
</dbReference>
<dbReference type="HOGENOM" id="CLU_000604_1_1_3"/>
<keyword evidence="4 9" id="KW-0067">ATP-binding</keyword>
<dbReference type="PANTHER" id="PTHR43875:SF15">
    <property type="entry name" value="TREHALOSE IMPORT ATP-BINDING PROTEIN SUGC"/>
    <property type="match status" value="1"/>
</dbReference>
<sequence length="382" mass="42107">MANLELINLNKTYTPKVIPVKDISIDVEEGEFLTLLGPSGCGKSTLLRLIAGLEPPTRGKVVINGRDVSRVGPGKRNIAMVFQSYALYPHMTVADNIAAGLKLRKMPSDEIRRRVDDVAQKLGLQSLMDRKPGQMSGGQRQRVALARALVRQPDVFLLDEPLSNLDALLREQVRADLKQLFEKQQAPVVYVTHDQTEAMTLSSKVAVLYDGNLQQLAPPQEIYTRPANQFVAGFVGSPQMNLLTLSCQGNQAVLGEFRIPMPNLPTPPSQVVLGIRPEDVHLATPEDRVTVQGRIFLVENLGMQNLISVMVKGSEVRIRALLPAHQAWEGEEVSLSMSPQAIHWFDVQTGDRIQNHSSEQTPQSLGLPSIENGSIPSQRQLT</sequence>
<dbReference type="SUPFAM" id="SSF50331">
    <property type="entry name" value="MOP-like"/>
    <property type="match status" value="1"/>
</dbReference>
<keyword evidence="10" id="KW-1185">Reference proteome</keyword>
<evidence type="ECO:0000256" key="7">
    <source>
        <dbReference type="SAM" id="MobiDB-lite"/>
    </source>
</evidence>
<dbReference type="InterPro" id="IPR012340">
    <property type="entry name" value="NA-bd_OB-fold"/>
</dbReference>
<evidence type="ECO:0000256" key="6">
    <source>
        <dbReference type="ARBA" id="ARBA00023136"/>
    </source>
</evidence>
<gene>
    <name evidence="9" type="ORF">Mic7113_3385</name>
</gene>
<dbReference type="InterPro" id="IPR027417">
    <property type="entry name" value="P-loop_NTPase"/>
</dbReference>
<dbReference type="GO" id="GO:0055052">
    <property type="term" value="C:ATP-binding cassette (ABC) transporter complex, substrate-binding subunit-containing"/>
    <property type="evidence" value="ECO:0007669"/>
    <property type="project" value="TreeGrafter"/>
</dbReference>
<dbReference type="EMBL" id="CP003630">
    <property type="protein sequence ID" value="AFZ19116.1"/>
    <property type="molecule type" value="Genomic_DNA"/>
</dbReference>
<evidence type="ECO:0000256" key="5">
    <source>
        <dbReference type="ARBA" id="ARBA00022967"/>
    </source>
</evidence>
<evidence type="ECO:0000313" key="9">
    <source>
        <dbReference type="EMBL" id="AFZ19116.1"/>
    </source>
</evidence>
<keyword evidence="3" id="KW-0547">Nucleotide-binding</keyword>
<dbReference type="PROSITE" id="PS50893">
    <property type="entry name" value="ABC_TRANSPORTER_2"/>
    <property type="match status" value="1"/>
</dbReference>
<dbReference type="eggNOG" id="COG3842">
    <property type="taxonomic scope" value="Bacteria"/>
</dbReference>
<dbReference type="CDD" id="cd03301">
    <property type="entry name" value="ABC_MalK_N"/>
    <property type="match status" value="1"/>
</dbReference>
<keyword evidence="1" id="KW-0813">Transport</keyword>
<dbReference type="GO" id="GO:0005524">
    <property type="term" value="F:ATP binding"/>
    <property type="evidence" value="ECO:0007669"/>
    <property type="project" value="UniProtKB-KW"/>
</dbReference>
<dbReference type="InterPro" id="IPR017871">
    <property type="entry name" value="ABC_transporter-like_CS"/>
</dbReference>
<dbReference type="InterPro" id="IPR008995">
    <property type="entry name" value="Mo/tungstate-bd_C_term_dom"/>
</dbReference>
<dbReference type="GO" id="GO:0016887">
    <property type="term" value="F:ATP hydrolysis activity"/>
    <property type="evidence" value="ECO:0007669"/>
    <property type="project" value="InterPro"/>
</dbReference>
<protein>
    <submittedName>
        <fullName evidence="9">Carbohydrate ABC transporter ATP-binding protein, CUT1 family</fullName>
    </submittedName>
</protein>